<dbReference type="EMBL" id="WJBC01000006">
    <property type="protein sequence ID" value="MBC3804054.1"/>
    <property type="molecule type" value="Genomic_DNA"/>
</dbReference>
<accession>A0ABR6WTV9</accession>
<protein>
    <submittedName>
        <fullName evidence="1">Uncharacterized protein</fullName>
    </submittedName>
</protein>
<name>A0ABR6WTV9_9FIRM</name>
<dbReference type="RefSeq" id="WP_186841939.1">
    <property type="nucleotide sequence ID" value="NZ_WJBC01000006.1"/>
</dbReference>
<keyword evidence="2" id="KW-1185">Reference proteome</keyword>
<dbReference type="Proteomes" id="UP000603234">
    <property type="component" value="Unassembled WGS sequence"/>
</dbReference>
<gene>
    <name evidence="1" type="ORF">GH808_06335</name>
</gene>
<reference evidence="1 2" key="1">
    <citation type="journal article" date="2020" name="mSystems">
        <title>Defining Genomic and Predicted Metabolic Features of the Acetobacterium Genus.</title>
        <authorList>
            <person name="Ross D.E."/>
            <person name="Marshall C.W."/>
            <person name="Gulliver D."/>
            <person name="May H.D."/>
            <person name="Norman R.S."/>
        </authorList>
    </citation>
    <scope>NUCLEOTIDE SEQUENCE [LARGE SCALE GENOMIC DNA]</scope>
    <source>
        <strain evidence="1 2">DSM 8238</strain>
    </source>
</reference>
<evidence type="ECO:0000313" key="1">
    <source>
        <dbReference type="EMBL" id="MBC3804054.1"/>
    </source>
</evidence>
<proteinExistence type="predicted"/>
<organism evidence="1 2">
    <name type="scientific">Acetobacterium fimetarium</name>
    <dbReference type="NCBI Taxonomy" id="52691"/>
    <lineage>
        <taxon>Bacteria</taxon>
        <taxon>Bacillati</taxon>
        <taxon>Bacillota</taxon>
        <taxon>Clostridia</taxon>
        <taxon>Eubacteriales</taxon>
        <taxon>Eubacteriaceae</taxon>
        <taxon>Acetobacterium</taxon>
    </lineage>
</organism>
<evidence type="ECO:0000313" key="2">
    <source>
        <dbReference type="Proteomes" id="UP000603234"/>
    </source>
</evidence>
<sequence>MSSLCFGYPLHGILLDETRSFIEKEFTRESEEIAAIDGLVAGEYYDYYFYKNIIILPGIAEKDAEAIKVTASHWECQLDGMGDYWLVFNRFLLFFAYQSLDPDNENSPLLINSLNLPDRQFVKNQLRFKAVERKETIIYL</sequence>
<comment type="caution">
    <text evidence="1">The sequence shown here is derived from an EMBL/GenBank/DDBJ whole genome shotgun (WGS) entry which is preliminary data.</text>
</comment>